<evidence type="ECO:0000256" key="1">
    <source>
        <dbReference type="SAM" id="Phobius"/>
    </source>
</evidence>
<evidence type="ECO:0000313" key="2">
    <source>
        <dbReference type="EMBL" id="KAF1951251.1"/>
    </source>
</evidence>
<organism evidence="2 3">
    <name type="scientific">Byssothecium circinans</name>
    <dbReference type="NCBI Taxonomy" id="147558"/>
    <lineage>
        <taxon>Eukaryota</taxon>
        <taxon>Fungi</taxon>
        <taxon>Dikarya</taxon>
        <taxon>Ascomycota</taxon>
        <taxon>Pezizomycotina</taxon>
        <taxon>Dothideomycetes</taxon>
        <taxon>Pleosporomycetidae</taxon>
        <taxon>Pleosporales</taxon>
        <taxon>Massarineae</taxon>
        <taxon>Massarinaceae</taxon>
        <taxon>Byssothecium</taxon>
    </lineage>
</organism>
<keyword evidence="1" id="KW-0812">Transmembrane</keyword>
<reference evidence="2" key="1">
    <citation type="journal article" date="2020" name="Stud. Mycol.">
        <title>101 Dothideomycetes genomes: a test case for predicting lifestyles and emergence of pathogens.</title>
        <authorList>
            <person name="Haridas S."/>
            <person name="Albert R."/>
            <person name="Binder M."/>
            <person name="Bloem J."/>
            <person name="Labutti K."/>
            <person name="Salamov A."/>
            <person name="Andreopoulos B."/>
            <person name="Baker S."/>
            <person name="Barry K."/>
            <person name="Bills G."/>
            <person name="Bluhm B."/>
            <person name="Cannon C."/>
            <person name="Castanera R."/>
            <person name="Culley D."/>
            <person name="Daum C."/>
            <person name="Ezra D."/>
            <person name="Gonzalez J."/>
            <person name="Henrissat B."/>
            <person name="Kuo A."/>
            <person name="Liang C."/>
            <person name="Lipzen A."/>
            <person name="Lutzoni F."/>
            <person name="Magnuson J."/>
            <person name="Mondo S."/>
            <person name="Nolan M."/>
            <person name="Ohm R."/>
            <person name="Pangilinan J."/>
            <person name="Park H.-J."/>
            <person name="Ramirez L."/>
            <person name="Alfaro M."/>
            <person name="Sun H."/>
            <person name="Tritt A."/>
            <person name="Yoshinaga Y."/>
            <person name="Zwiers L.-H."/>
            <person name="Turgeon B."/>
            <person name="Goodwin S."/>
            <person name="Spatafora J."/>
            <person name="Crous P."/>
            <person name="Grigoriev I."/>
        </authorList>
    </citation>
    <scope>NUCLEOTIDE SEQUENCE</scope>
    <source>
        <strain evidence="2">CBS 675.92</strain>
    </source>
</reference>
<name>A0A6A5TFA8_9PLEO</name>
<sequence>MSLSEKYEQKLRLIHNIFLPTTYRVSTWITLGAILQLLTLLCLPFRVSVMAPILLLLYRLLSAAVRARDVYTTSFTDVRRGRWRTKIPESSSANGDDDGIVVFMLCSRINHPQGRLAANALEVGRMFMAMWEEAEKNRDKWGYLGRTSTLGNLFDHEGNTQIWLSYWKNLEGLIEFSKTEVHEFGHRAYVKDDAYKYVGIMHETYFARKGSFESIHYNFPPFGISATRFPIDKGNGLELIDPLIKDGPKSTMFSRMGRKT</sequence>
<dbReference type="OrthoDB" id="3202396at2759"/>
<protein>
    <recommendedName>
        <fullName evidence="4">DUF4188 domain-containing protein</fullName>
    </recommendedName>
</protein>
<keyword evidence="3" id="KW-1185">Reference proteome</keyword>
<dbReference type="AlphaFoldDB" id="A0A6A5TFA8"/>
<proteinExistence type="predicted"/>
<accession>A0A6A5TFA8</accession>
<dbReference type="Proteomes" id="UP000800035">
    <property type="component" value="Unassembled WGS sequence"/>
</dbReference>
<evidence type="ECO:0000313" key="3">
    <source>
        <dbReference type="Proteomes" id="UP000800035"/>
    </source>
</evidence>
<dbReference type="EMBL" id="ML977019">
    <property type="protein sequence ID" value="KAF1951251.1"/>
    <property type="molecule type" value="Genomic_DNA"/>
</dbReference>
<keyword evidence="1" id="KW-0472">Membrane</keyword>
<keyword evidence="1" id="KW-1133">Transmembrane helix</keyword>
<evidence type="ECO:0008006" key="4">
    <source>
        <dbReference type="Google" id="ProtNLM"/>
    </source>
</evidence>
<gene>
    <name evidence="2" type="ORF">CC80DRAFT_597624</name>
</gene>
<feature type="transmembrane region" description="Helical" evidence="1">
    <location>
        <begin position="28"/>
        <end position="58"/>
    </location>
</feature>
<dbReference type="Pfam" id="PF13826">
    <property type="entry name" value="Monooxy_af470-like"/>
    <property type="match status" value="1"/>
</dbReference>
<dbReference type="InterPro" id="IPR025444">
    <property type="entry name" value="Monooxy_af470"/>
</dbReference>